<dbReference type="EMBL" id="JAPESX010001684">
    <property type="protein sequence ID" value="KAJ8112233.1"/>
    <property type="molecule type" value="Genomic_DNA"/>
</dbReference>
<protein>
    <submittedName>
        <fullName evidence="1">Uncharacterized protein</fullName>
    </submittedName>
</protein>
<evidence type="ECO:0000313" key="2">
    <source>
        <dbReference type="Proteomes" id="UP001153334"/>
    </source>
</evidence>
<proteinExistence type="predicted"/>
<accession>A0ACC2IAL1</accession>
<evidence type="ECO:0000313" key="1">
    <source>
        <dbReference type="EMBL" id="KAJ8112233.1"/>
    </source>
</evidence>
<name>A0ACC2IAL1_9PEZI</name>
<organism evidence="1 2">
    <name type="scientific">Nemania bipapillata</name>
    <dbReference type="NCBI Taxonomy" id="110536"/>
    <lineage>
        <taxon>Eukaryota</taxon>
        <taxon>Fungi</taxon>
        <taxon>Dikarya</taxon>
        <taxon>Ascomycota</taxon>
        <taxon>Pezizomycotina</taxon>
        <taxon>Sordariomycetes</taxon>
        <taxon>Xylariomycetidae</taxon>
        <taxon>Xylariales</taxon>
        <taxon>Xylariaceae</taxon>
        <taxon>Nemania</taxon>
    </lineage>
</organism>
<gene>
    <name evidence="1" type="ORF">ONZ43_g5439</name>
</gene>
<keyword evidence="2" id="KW-1185">Reference proteome</keyword>
<sequence>MAPRQPTRKAKGAAVETSKAKATTSKAESKARVTKRKAIESSPEPDFNSDEEEEEEVQPVKKRKATSKAKVEEEESAAPAKKPRATKAKAKAKSEDTMPLAERTAIASLKKAMYIGAHVSSAGGVHNSITNTVNIGANAFALFLKSQRKWANPPIAPEARDGFKSLSKTHKFEVHRHCLPHGSYLVNLAQAEKEKATQAYDAFLDDLQRCESLGIKLTQSHALQRS</sequence>
<reference evidence="1" key="1">
    <citation type="submission" date="2022-11" db="EMBL/GenBank/DDBJ databases">
        <title>Genome Sequence of Nemania bipapillata.</title>
        <authorList>
            <person name="Buettner E."/>
        </authorList>
    </citation>
    <scope>NUCLEOTIDE SEQUENCE</scope>
    <source>
        <strain evidence="1">CP14</strain>
    </source>
</reference>
<comment type="caution">
    <text evidence="1">The sequence shown here is derived from an EMBL/GenBank/DDBJ whole genome shotgun (WGS) entry which is preliminary data.</text>
</comment>
<dbReference type="Proteomes" id="UP001153334">
    <property type="component" value="Unassembled WGS sequence"/>
</dbReference>